<dbReference type="AlphaFoldDB" id="A0A6M3L2G1"/>
<feature type="domain" description="KTSC" evidence="1">
    <location>
        <begin position="12"/>
        <end position="69"/>
    </location>
</feature>
<name>A0A6M3L2G1_9ZZZZ</name>
<protein>
    <submittedName>
        <fullName evidence="2">Putative RNA binding domain protein</fullName>
    </submittedName>
</protein>
<organism evidence="2">
    <name type="scientific">viral metagenome</name>
    <dbReference type="NCBI Taxonomy" id="1070528"/>
    <lineage>
        <taxon>unclassified sequences</taxon>
        <taxon>metagenomes</taxon>
        <taxon>organismal metagenomes</taxon>
    </lineage>
</organism>
<dbReference type="EMBL" id="MT142748">
    <property type="protein sequence ID" value="QJA88032.1"/>
    <property type="molecule type" value="Genomic_DNA"/>
</dbReference>
<sequence length="83" mass="9464">MNNIKHLLVSVNSSNIDTIRYTPSAQILIVHFHSGGVYRYSDVPVLEFQKLIAAESIGKHFAENIKTKYKYMALKAEQEKLVL</sequence>
<accession>A0A6M3L2G1</accession>
<evidence type="ECO:0000259" key="1">
    <source>
        <dbReference type="Pfam" id="PF13619"/>
    </source>
</evidence>
<dbReference type="Pfam" id="PF13619">
    <property type="entry name" value="KTSC"/>
    <property type="match status" value="1"/>
</dbReference>
<gene>
    <name evidence="2" type="ORF">MM415B02838_0015</name>
</gene>
<proteinExistence type="predicted"/>
<dbReference type="InterPro" id="IPR025309">
    <property type="entry name" value="KTSC_dom"/>
</dbReference>
<evidence type="ECO:0000313" key="2">
    <source>
        <dbReference type="EMBL" id="QJA88032.1"/>
    </source>
</evidence>
<reference evidence="2" key="1">
    <citation type="submission" date="2020-03" db="EMBL/GenBank/DDBJ databases">
        <title>The deep terrestrial virosphere.</title>
        <authorList>
            <person name="Holmfeldt K."/>
            <person name="Nilsson E."/>
            <person name="Simone D."/>
            <person name="Lopez-Fernandez M."/>
            <person name="Wu X."/>
            <person name="de Brujin I."/>
            <person name="Lundin D."/>
            <person name="Andersson A."/>
            <person name="Bertilsson S."/>
            <person name="Dopson M."/>
        </authorList>
    </citation>
    <scope>NUCLEOTIDE SEQUENCE</scope>
    <source>
        <strain evidence="2">MM415B02838</strain>
    </source>
</reference>